<keyword evidence="1" id="KW-0472">Membrane</keyword>
<dbReference type="GeneTree" id="ENSGT00940000182470"/>
<dbReference type="Ensembl" id="ENSACIT00000000342.1">
    <property type="protein sequence ID" value="ENSACIP00000000324.1"/>
    <property type="gene ID" value="ENSACIG00000000308.1"/>
</dbReference>
<keyword evidence="3" id="KW-1185">Reference proteome</keyword>
<proteinExistence type="predicted"/>
<sequence length="126" mass="13456">MSAELLSVSQPRGNNGSLQGTTVGAGKPIHRFLKGQPKILGVRHGHKYTHSHLCLIICGIMYVLTEHNPTKKTHMGLALEAVFVFYTLVGAVILIVMSALAGAALRSTKTQAVVMMTTASTETPTE</sequence>
<name>A0A3Q0QNF9_AMPCI</name>
<dbReference type="AlphaFoldDB" id="A0A3Q0QNF9"/>
<reference evidence="2" key="1">
    <citation type="submission" date="2025-08" db="UniProtKB">
        <authorList>
            <consortium name="Ensembl"/>
        </authorList>
    </citation>
    <scope>IDENTIFICATION</scope>
</reference>
<keyword evidence="1" id="KW-0812">Transmembrane</keyword>
<organism evidence="2 3">
    <name type="scientific">Amphilophus citrinellus</name>
    <name type="common">Midas cichlid</name>
    <name type="synonym">Cichlasoma citrinellum</name>
    <dbReference type="NCBI Taxonomy" id="61819"/>
    <lineage>
        <taxon>Eukaryota</taxon>
        <taxon>Metazoa</taxon>
        <taxon>Chordata</taxon>
        <taxon>Craniata</taxon>
        <taxon>Vertebrata</taxon>
        <taxon>Euteleostomi</taxon>
        <taxon>Actinopterygii</taxon>
        <taxon>Neopterygii</taxon>
        <taxon>Teleostei</taxon>
        <taxon>Neoteleostei</taxon>
        <taxon>Acanthomorphata</taxon>
        <taxon>Ovalentaria</taxon>
        <taxon>Cichlomorphae</taxon>
        <taxon>Cichliformes</taxon>
        <taxon>Cichlidae</taxon>
        <taxon>New World cichlids</taxon>
        <taxon>Cichlasomatinae</taxon>
        <taxon>Heroini</taxon>
        <taxon>Amphilophus</taxon>
    </lineage>
</organism>
<feature type="transmembrane region" description="Helical" evidence="1">
    <location>
        <begin position="84"/>
        <end position="105"/>
    </location>
</feature>
<evidence type="ECO:0000256" key="1">
    <source>
        <dbReference type="SAM" id="Phobius"/>
    </source>
</evidence>
<dbReference type="Proteomes" id="UP000261340">
    <property type="component" value="Unplaced"/>
</dbReference>
<feature type="transmembrane region" description="Helical" evidence="1">
    <location>
        <begin position="48"/>
        <end position="64"/>
    </location>
</feature>
<protein>
    <submittedName>
        <fullName evidence="2">Uncharacterized protein</fullName>
    </submittedName>
</protein>
<evidence type="ECO:0000313" key="2">
    <source>
        <dbReference type="Ensembl" id="ENSACIP00000000324.1"/>
    </source>
</evidence>
<evidence type="ECO:0000313" key="3">
    <source>
        <dbReference type="Proteomes" id="UP000261340"/>
    </source>
</evidence>
<keyword evidence="1" id="KW-1133">Transmembrane helix</keyword>
<accession>A0A3Q0QNF9</accession>
<reference evidence="2" key="2">
    <citation type="submission" date="2025-09" db="UniProtKB">
        <authorList>
            <consortium name="Ensembl"/>
        </authorList>
    </citation>
    <scope>IDENTIFICATION</scope>
</reference>